<evidence type="ECO:0000313" key="11">
    <source>
        <dbReference type="Proteomes" id="UP000095392"/>
    </source>
</evidence>
<dbReference type="InterPro" id="IPR006143">
    <property type="entry name" value="RND_pump_MFP"/>
</dbReference>
<evidence type="ECO:0000256" key="5">
    <source>
        <dbReference type="SAM" id="Phobius"/>
    </source>
</evidence>
<evidence type="ECO:0000256" key="1">
    <source>
        <dbReference type="ARBA" id="ARBA00004196"/>
    </source>
</evidence>
<dbReference type="Pfam" id="PF25954">
    <property type="entry name" value="Beta-barrel_RND_2"/>
    <property type="match status" value="1"/>
</dbReference>
<dbReference type="NCBIfam" id="TIGR01730">
    <property type="entry name" value="RND_mfp"/>
    <property type="match status" value="1"/>
</dbReference>
<protein>
    <submittedName>
        <fullName evidence="10">Efflux transporter, RND family, MFP subunit</fullName>
    </submittedName>
</protein>
<evidence type="ECO:0000259" key="7">
    <source>
        <dbReference type="Pfam" id="PF25917"/>
    </source>
</evidence>
<comment type="similarity">
    <text evidence="2">Belongs to the membrane fusion protein (MFP) (TC 8.A.1) family.</text>
</comment>
<dbReference type="Gene3D" id="2.40.420.20">
    <property type="match status" value="1"/>
</dbReference>
<evidence type="ECO:0000259" key="9">
    <source>
        <dbReference type="Pfam" id="PF25967"/>
    </source>
</evidence>
<dbReference type="GO" id="GO:0015562">
    <property type="term" value="F:efflux transmembrane transporter activity"/>
    <property type="evidence" value="ECO:0007669"/>
    <property type="project" value="TreeGrafter"/>
</dbReference>
<dbReference type="Pfam" id="PF25917">
    <property type="entry name" value="BSH_RND"/>
    <property type="match status" value="1"/>
</dbReference>
<dbReference type="EMBL" id="MIPY01000022">
    <property type="protein sequence ID" value="OES28437.1"/>
    <property type="molecule type" value="Genomic_DNA"/>
</dbReference>
<dbReference type="InterPro" id="IPR058624">
    <property type="entry name" value="MdtA-like_HH"/>
</dbReference>
<organism evidence="10 11">
    <name type="scientific">Alteromonas macleodii</name>
    <name type="common">Pseudoalteromonas macleodii</name>
    <dbReference type="NCBI Taxonomy" id="28108"/>
    <lineage>
        <taxon>Bacteria</taxon>
        <taxon>Pseudomonadati</taxon>
        <taxon>Pseudomonadota</taxon>
        <taxon>Gammaproteobacteria</taxon>
        <taxon>Alteromonadales</taxon>
        <taxon>Alteromonadaceae</taxon>
        <taxon>Alteromonas/Salinimonas group</taxon>
        <taxon>Alteromonas</taxon>
    </lineage>
</organism>
<dbReference type="Gene3D" id="2.40.30.170">
    <property type="match status" value="1"/>
</dbReference>
<keyword evidence="3" id="KW-0813">Transport</keyword>
<keyword evidence="5" id="KW-1133">Transmembrane helix</keyword>
<dbReference type="PANTHER" id="PTHR30469:SF37">
    <property type="entry name" value="RAGD PROTEIN"/>
    <property type="match status" value="1"/>
</dbReference>
<sequence>MSNATINNTKKVKIFAVGITLLVVAIVVEGTLYRQAHSEEVKAWTEQRQIPTVAVVTPAVEQTSKVIELPARLEAQKATAIFARVDGYVSNWYFDIGSRVEKGAVLAELETPDIDQQMYQANAELERRKVEASLAQSTLNRWLGLAETQVVSQQDVEQKRSEHLAAQSAVKAAQASLQQWKVQKQLARVIAPFSGTIVARNLDVGDLVNAGSSDMPPLFRIVSADKLRVFAEIPQKYAAVVELGSSANLIVPEYADRVFVAEAVRRTSTVNPLSGTSRVEFSASNQEGLLMPGGYAKIRVTLESPAPVITIPASALIFNARGLSVATVNEENEIIIKPISLSRDLGRTVEIAQGLNETDRVVTNPPDGVSNKDKVNVVG</sequence>
<feature type="domain" description="Multidrug resistance protein MdtA-like alpha-helical hairpin" evidence="6">
    <location>
        <begin position="119"/>
        <end position="183"/>
    </location>
</feature>
<reference evidence="10 11" key="1">
    <citation type="submission" date="2016-09" db="EMBL/GenBank/DDBJ databases">
        <title>Draft Genome Sequence of four Alteromonas macleodii strains isolated from copper coupons and grown long-term at elevated copper levels.</title>
        <authorList>
            <person name="Cusick K."/>
            <person name="Dale J."/>
            <person name="Little B."/>
            <person name="Biffinger J."/>
        </authorList>
    </citation>
    <scope>NUCLEOTIDE SEQUENCE [LARGE SCALE GENOMIC DNA]</scope>
    <source>
        <strain evidence="10 11">KCP01</strain>
    </source>
</reference>
<evidence type="ECO:0000259" key="6">
    <source>
        <dbReference type="Pfam" id="PF25876"/>
    </source>
</evidence>
<proteinExistence type="inferred from homology"/>
<keyword evidence="5" id="KW-0812">Transmembrane</keyword>
<feature type="compositionally biased region" description="Basic and acidic residues" evidence="4">
    <location>
        <begin position="370"/>
        <end position="379"/>
    </location>
</feature>
<evidence type="ECO:0000259" key="8">
    <source>
        <dbReference type="Pfam" id="PF25954"/>
    </source>
</evidence>
<dbReference type="InterPro" id="IPR058625">
    <property type="entry name" value="MdtA-like_BSH"/>
</dbReference>
<dbReference type="Proteomes" id="UP000095392">
    <property type="component" value="Unassembled WGS sequence"/>
</dbReference>
<keyword evidence="5" id="KW-0472">Membrane</keyword>
<dbReference type="InterPro" id="IPR058792">
    <property type="entry name" value="Beta-barrel_RND_2"/>
</dbReference>
<evidence type="ECO:0000256" key="4">
    <source>
        <dbReference type="SAM" id="MobiDB-lite"/>
    </source>
</evidence>
<dbReference type="GO" id="GO:1990281">
    <property type="term" value="C:efflux pump complex"/>
    <property type="evidence" value="ECO:0007669"/>
    <property type="project" value="TreeGrafter"/>
</dbReference>
<name>A0AB36FQL4_ALTMA</name>
<evidence type="ECO:0000313" key="10">
    <source>
        <dbReference type="EMBL" id="OES28437.1"/>
    </source>
</evidence>
<comment type="caution">
    <text evidence="10">The sequence shown here is derived from an EMBL/GenBank/DDBJ whole genome shotgun (WGS) entry which is preliminary data.</text>
</comment>
<dbReference type="InterPro" id="IPR058627">
    <property type="entry name" value="MdtA-like_C"/>
</dbReference>
<feature type="domain" description="Multidrug resistance protein MdtA-like C-terminal permuted SH3" evidence="9">
    <location>
        <begin position="308"/>
        <end position="364"/>
    </location>
</feature>
<feature type="transmembrane region" description="Helical" evidence="5">
    <location>
        <begin position="12"/>
        <end position="33"/>
    </location>
</feature>
<evidence type="ECO:0000256" key="3">
    <source>
        <dbReference type="ARBA" id="ARBA00022448"/>
    </source>
</evidence>
<evidence type="ECO:0000256" key="2">
    <source>
        <dbReference type="ARBA" id="ARBA00009477"/>
    </source>
</evidence>
<keyword evidence="11" id="KW-1185">Reference proteome</keyword>
<feature type="domain" description="CusB-like beta-barrel" evidence="8">
    <location>
        <begin position="231"/>
        <end position="301"/>
    </location>
</feature>
<gene>
    <name evidence="10" type="ORF">BFV95_3393</name>
</gene>
<dbReference type="RefSeq" id="WP_069944914.1">
    <property type="nucleotide sequence ID" value="NZ_MIPW01000019.1"/>
</dbReference>
<feature type="domain" description="Multidrug resistance protein MdtA-like barrel-sandwich hybrid" evidence="7">
    <location>
        <begin position="81"/>
        <end position="214"/>
    </location>
</feature>
<comment type="subcellular location">
    <subcellularLocation>
        <location evidence="1">Cell envelope</location>
    </subcellularLocation>
</comment>
<dbReference type="AlphaFoldDB" id="A0AB36FQL4"/>
<feature type="region of interest" description="Disordered" evidence="4">
    <location>
        <begin position="357"/>
        <end position="379"/>
    </location>
</feature>
<dbReference type="Gene3D" id="1.10.287.470">
    <property type="entry name" value="Helix hairpin bin"/>
    <property type="match status" value="1"/>
</dbReference>
<dbReference type="PANTHER" id="PTHR30469">
    <property type="entry name" value="MULTIDRUG RESISTANCE PROTEIN MDTA"/>
    <property type="match status" value="1"/>
</dbReference>
<dbReference type="Pfam" id="PF25967">
    <property type="entry name" value="RND-MFP_C"/>
    <property type="match status" value="1"/>
</dbReference>
<dbReference type="Pfam" id="PF25876">
    <property type="entry name" value="HH_MFP_RND"/>
    <property type="match status" value="1"/>
</dbReference>
<dbReference type="SUPFAM" id="SSF111369">
    <property type="entry name" value="HlyD-like secretion proteins"/>
    <property type="match status" value="1"/>
</dbReference>
<dbReference type="Gene3D" id="2.40.50.100">
    <property type="match status" value="1"/>
</dbReference>
<accession>A0AB36FQL4</accession>